<dbReference type="PIRSF" id="PIRSF029202">
    <property type="entry name" value="UCP029202"/>
    <property type="match status" value="1"/>
</dbReference>
<organism evidence="1 2">
    <name type="scientific">Rhizobium lentis</name>
    <dbReference type="NCBI Taxonomy" id="1138194"/>
    <lineage>
        <taxon>Bacteria</taxon>
        <taxon>Pseudomonadati</taxon>
        <taxon>Pseudomonadota</taxon>
        <taxon>Alphaproteobacteria</taxon>
        <taxon>Hyphomicrobiales</taxon>
        <taxon>Rhizobiaceae</taxon>
        <taxon>Rhizobium/Agrobacterium group</taxon>
        <taxon>Rhizobium</taxon>
    </lineage>
</organism>
<accession>A0A9Q3QXN4</accession>
<proteinExistence type="predicted"/>
<dbReference type="RefSeq" id="WP_221133361.1">
    <property type="nucleotide sequence ID" value="NZ_JABDYC010000001.1"/>
</dbReference>
<comment type="caution">
    <text evidence="1">The sequence shown here is derived from an EMBL/GenBank/DDBJ whole genome shotgun (WGS) entry which is preliminary data.</text>
</comment>
<evidence type="ECO:0000313" key="2">
    <source>
        <dbReference type="Proteomes" id="UP000749740"/>
    </source>
</evidence>
<protein>
    <submittedName>
        <fullName evidence="1">DUF2184 domain-containing protein</fullName>
    </submittedName>
</protein>
<name>A0A9Q3QXN4_9HYPH</name>
<dbReference type="AlphaFoldDB" id="A0A9Q3QXN4"/>
<dbReference type="Proteomes" id="UP000749740">
    <property type="component" value="Unassembled WGS sequence"/>
</dbReference>
<evidence type="ECO:0000313" key="1">
    <source>
        <dbReference type="EMBL" id="MBX5021217.1"/>
    </source>
</evidence>
<dbReference type="InterPro" id="IPR020049">
    <property type="entry name" value="Major_capsid-like"/>
</dbReference>
<dbReference type="Pfam" id="PF09950">
    <property type="entry name" value="Major_capside"/>
    <property type="match status" value="1"/>
</dbReference>
<dbReference type="EMBL" id="JABDYC010000001">
    <property type="protein sequence ID" value="MBX5021217.1"/>
    <property type="molecule type" value="Genomic_DNA"/>
</dbReference>
<reference evidence="1" key="1">
    <citation type="submission" date="2020-04" db="EMBL/GenBank/DDBJ databases">
        <title>Global-level population genomics: horizontal gene transfer, symbiosis and evolution in Rhizobia.</title>
        <authorList>
            <person name="Gai Y."/>
        </authorList>
    </citation>
    <scope>NUCLEOTIDE SEQUENCE</scope>
    <source>
        <strain evidence="1">BLR57</strain>
    </source>
</reference>
<sequence>MQPFIDAQSAVGFVTPAFYNIERTVYQRKYPSFDYASLIPVVTEGSPWGRGVLFRSSDIAGKAEFLSGKGFDMPYADVTRDQFLKGFELAGIGYEWSLEEINVAALEGRQLGPEKGEAARKVAEQMLWNIGMTGTTEKNWTGLINDPNVAATTATADGTGSSALWANKTPDQILRDINAALTGIFTGTNEVEMADTLLLPSARYLSISTVARSSTSDRTILSYLQENNVYTAETGRPLTIRGLRNLATAGGGGTARMIAYRRDPEVLRFHLPMPHQFLPPFQKSSMTWEVAGIMRTGGTEIRLPKAFAYVDGI</sequence>
<gene>
    <name evidence="1" type="ORF">HJB63_01245</name>
</gene>